<protein>
    <recommendedName>
        <fullName evidence="11">DNA polymerase III subunit gamma/tau</fullName>
        <ecNumber evidence="11">2.7.7.7</ecNumber>
    </recommendedName>
</protein>
<dbReference type="GO" id="GO:0005524">
    <property type="term" value="F:ATP binding"/>
    <property type="evidence" value="ECO:0007669"/>
    <property type="project" value="UniProtKB-KW"/>
</dbReference>
<dbReference type="SUPFAM" id="SSF48019">
    <property type="entry name" value="post-AAA+ oligomerization domain-like"/>
    <property type="match status" value="1"/>
</dbReference>
<evidence type="ECO:0000313" key="13">
    <source>
        <dbReference type="EMBL" id="HIU65446.1"/>
    </source>
</evidence>
<evidence type="ECO:0000256" key="8">
    <source>
        <dbReference type="ARBA" id="ARBA00022840"/>
    </source>
</evidence>
<dbReference type="PANTHER" id="PTHR11669">
    <property type="entry name" value="REPLICATION FACTOR C / DNA POLYMERASE III GAMMA-TAU SUBUNIT"/>
    <property type="match status" value="1"/>
</dbReference>
<dbReference type="Gene3D" id="3.40.50.300">
    <property type="entry name" value="P-loop containing nucleotide triphosphate hydrolases"/>
    <property type="match status" value="1"/>
</dbReference>
<dbReference type="AlphaFoldDB" id="A0A9D1MSK8"/>
<gene>
    <name evidence="11 13" type="primary">dnaX</name>
    <name evidence="13" type="ORF">IAC63_02280</name>
</gene>
<keyword evidence="3 11" id="KW-0548">Nucleotidyltransferase</keyword>
<evidence type="ECO:0000256" key="7">
    <source>
        <dbReference type="ARBA" id="ARBA00022833"/>
    </source>
</evidence>
<dbReference type="GO" id="GO:0003677">
    <property type="term" value="F:DNA binding"/>
    <property type="evidence" value="ECO:0007669"/>
    <property type="project" value="InterPro"/>
</dbReference>
<name>A0A9D1MSK8_9PROT</name>
<evidence type="ECO:0000256" key="9">
    <source>
        <dbReference type="ARBA" id="ARBA00022932"/>
    </source>
</evidence>
<dbReference type="GO" id="GO:0003887">
    <property type="term" value="F:DNA-directed DNA polymerase activity"/>
    <property type="evidence" value="ECO:0007669"/>
    <property type="project" value="UniProtKB-KW"/>
</dbReference>
<dbReference type="Proteomes" id="UP000824142">
    <property type="component" value="Unassembled WGS sequence"/>
</dbReference>
<comment type="subunit">
    <text evidence="11">DNA polymerase III contains a core (composed of alpha, epsilon and theta chains) that associates with a tau subunit. This core dimerizes to form the POLIII' complex. PolIII' associates with the gamma complex (composed of gamma, delta, delta', psi and chi chains) and with the beta chain to form the complete DNA polymerase III complex.</text>
</comment>
<dbReference type="InterPro" id="IPR027417">
    <property type="entry name" value="P-loop_NTPase"/>
</dbReference>
<proteinExistence type="inferred from homology"/>
<comment type="catalytic activity">
    <reaction evidence="10 11">
        <text>DNA(n) + a 2'-deoxyribonucleoside 5'-triphosphate = DNA(n+1) + diphosphate</text>
        <dbReference type="Rhea" id="RHEA:22508"/>
        <dbReference type="Rhea" id="RHEA-COMP:17339"/>
        <dbReference type="Rhea" id="RHEA-COMP:17340"/>
        <dbReference type="ChEBI" id="CHEBI:33019"/>
        <dbReference type="ChEBI" id="CHEBI:61560"/>
        <dbReference type="ChEBI" id="CHEBI:173112"/>
        <dbReference type="EC" id="2.7.7.7"/>
    </reaction>
</comment>
<dbReference type="NCBIfam" id="TIGR02397">
    <property type="entry name" value="dnaX_nterm"/>
    <property type="match status" value="1"/>
</dbReference>
<sequence length="516" mass="57064">MDSNYTVLARKYRSQDFKSLIGQDVLVKTLTTAINTGRIAHAYIFTGIRGTGKTSTARILAKALNCLSSDGPTANPCGVCENCKAIAAGQHIDVLEIDAASHTGVDNMRDILDAAQYRPTNGRYKVYIIDEVHMLSTSAFNALLKTLEEPPAHVIFILATTEIRKVPVTILSRCQRFDLVRVPVETLKRHFAWIAGQEKIELSDAANELLARAADGSVRDGLSLLDQAIAQTGGHVDEQSVLDMLKRADRGVVVNFMETLLSGDTSAALAKADEIYNNGADLAMLLSDMMEWTHWATRMHPAIHAGEVNNSPYTADQREQIKQIDSKVSLNTLSRIWQVMVAAVPEMQASGNQKQCFDMLVVRLMHIADMPSVTEILKKQQTVNPDAAKTAPIKKEQVIAEKSQSKIKIENANDLATALQDSKEILLYSYYTSNIEIISISNNVIQYFDRRGDADFAHKLATWLNEKTGQTWTLERVEASQNTHTITEQKKEELEADPMVASAMDLFSDAEIVGIK</sequence>
<keyword evidence="5" id="KW-0479">Metal-binding</keyword>
<keyword evidence="6 11" id="KW-0547">Nucleotide-binding</keyword>
<dbReference type="InterPro" id="IPR012763">
    <property type="entry name" value="DNA_pol_III_sug/sutau_N"/>
</dbReference>
<keyword evidence="4 11" id="KW-0235">DNA replication</keyword>
<dbReference type="SMART" id="SM00382">
    <property type="entry name" value="AAA"/>
    <property type="match status" value="1"/>
</dbReference>
<dbReference type="EC" id="2.7.7.7" evidence="11"/>
<dbReference type="SUPFAM" id="SSF52540">
    <property type="entry name" value="P-loop containing nucleoside triphosphate hydrolases"/>
    <property type="match status" value="1"/>
</dbReference>
<comment type="similarity">
    <text evidence="1 11">Belongs to the DnaX/STICHEL family.</text>
</comment>
<dbReference type="EMBL" id="DVNO01000018">
    <property type="protein sequence ID" value="HIU65446.1"/>
    <property type="molecule type" value="Genomic_DNA"/>
</dbReference>
<evidence type="ECO:0000256" key="3">
    <source>
        <dbReference type="ARBA" id="ARBA00022695"/>
    </source>
</evidence>
<dbReference type="CDD" id="cd00009">
    <property type="entry name" value="AAA"/>
    <property type="match status" value="1"/>
</dbReference>
<evidence type="ECO:0000256" key="10">
    <source>
        <dbReference type="ARBA" id="ARBA00049244"/>
    </source>
</evidence>
<evidence type="ECO:0000256" key="11">
    <source>
        <dbReference type="RuleBase" id="RU364063"/>
    </source>
</evidence>
<feature type="domain" description="AAA+ ATPase" evidence="12">
    <location>
        <begin position="39"/>
        <end position="183"/>
    </location>
</feature>
<dbReference type="InterPro" id="IPR022754">
    <property type="entry name" value="DNA_pol_III_gamma-3"/>
</dbReference>
<keyword evidence="9 11" id="KW-0239">DNA-directed DNA polymerase</keyword>
<dbReference type="Gene3D" id="1.20.272.10">
    <property type="match status" value="1"/>
</dbReference>
<dbReference type="InterPro" id="IPR022107">
    <property type="entry name" value="DNA_pol_III_gamma/tau_C"/>
</dbReference>
<dbReference type="GO" id="GO:0046872">
    <property type="term" value="F:metal ion binding"/>
    <property type="evidence" value="ECO:0007669"/>
    <property type="project" value="UniProtKB-KW"/>
</dbReference>
<dbReference type="Pfam" id="PF12362">
    <property type="entry name" value="DUF3646"/>
    <property type="match status" value="1"/>
</dbReference>
<dbReference type="FunFam" id="3.40.50.300:FF:000014">
    <property type="entry name" value="DNA polymerase III subunit gamma/tau"/>
    <property type="match status" value="1"/>
</dbReference>
<dbReference type="GO" id="GO:0006261">
    <property type="term" value="P:DNA-templated DNA replication"/>
    <property type="evidence" value="ECO:0007669"/>
    <property type="project" value="TreeGrafter"/>
</dbReference>
<evidence type="ECO:0000259" key="12">
    <source>
        <dbReference type="SMART" id="SM00382"/>
    </source>
</evidence>
<dbReference type="NCBIfam" id="NF004046">
    <property type="entry name" value="PRK05563.1"/>
    <property type="match status" value="1"/>
</dbReference>
<evidence type="ECO:0000256" key="4">
    <source>
        <dbReference type="ARBA" id="ARBA00022705"/>
    </source>
</evidence>
<comment type="caution">
    <text evidence="13">The sequence shown here is derived from an EMBL/GenBank/DDBJ whole genome shotgun (WGS) entry which is preliminary data.</text>
</comment>
<evidence type="ECO:0000256" key="6">
    <source>
        <dbReference type="ARBA" id="ARBA00022741"/>
    </source>
</evidence>
<evidence type="ECO:0000256" key="1">
    <source>
        <dbReference type="ARBA" id="ARBA00006360"/>
    </source>
</evidence>
<reference evidence="13" key="2">
    <citation type="journal article" date="2021" name="PeerJ">
        <title>Extensive microbial diversity within the chicken gut microbiome revealed by metagenomics and culture.</title>
        <authorList>
            <person name="Gilroy R."/>
            <person name="Ravi A."/>
            <person name="Getino M."/>
            <person name="Pursley I."/>
            <person name="Horton D.L."/>
            <person name="Alikhan N.F."/>
            <person name="Baker D."/>
            <person name="Gharbi K."/>
            <person name="Hall N."/>
            <person name="Watson M."/>
            <person name="Adriaenssens E.M."/>
            <person name="Foster-Nyarko E."/>
            <person name="Jarju S."/>
            <person name="Secka A."/>
            <person name="Antonio M."/>
            <person name="Oren A."/>
            <person name="Chaudhuri R.R."/>
            <person name="La Ragione R."/>
            <person name="Hildebrand F."/>
            <person name="Pallen M.J."/>
        </authorList>
    </citation>
    <scope>NUCLEOTIDE SEQUENCE</scope>
    <source>
        <strain evidence="13">CHK136-897</strain>
    </source>
</reference>
<evidence type="ECO:0000313" key="14">
    <source>
        <dbReference type="Proteomes" id="UP000824142"/>
    </source>
</evidence>
<dbReference type="GO" id="GO:0009360">
    <property type="term" value="C:DNA polymerase III complex"/>
    <property type="evidence" value="ECO:0007669"/>
    <property type="project" value="InterPro"/>
</dbReference>
<comment type="function">
    <text evidence="11">DNA polymerase III is a complex, multichain enzyme responsible for most of the replicative synthesis in bacteria. This DNA polymerase also exhibits 3' to 5' exonuclease activity.</text>
</comment>
<dbReference type="Pfam" id="PF12169">
    <property type="entry name" value="DNA_pol3_gamma3"/>
    <property type="match status" value="1"/>
</dbReference>
<keyword evidence="2 11" id="KW-0808">Transferase</keyword>
<dbReference type="Gene3D" id="1.10.8.60">
    <property type="match status" value="1"/>
</dbReference>
<accession>A0A9D1MSK8</accession>
<dbReference type="InterPro" id="IPR045085">
    <property type="entry name" value="HLD_clamp_pol_III_gamma_tau"/>
</dbReference>
<dbReference type="PANTHER" id="PTHR11669:SF0">
    <property type="entry name" value="PROTEIN STICHEL-LIKE 2"/>
    <property type="match status" value="1"/>
</dbReference>
<dbReference type="InterPro" id="IPR050238">
    <property type="entry name" value="DNA_Rep/Repair_Clamp_Loader"/>
</dbReference>
<dbReference type="CDD" id="cd18137">
    <property type="entry name" value="HLD_clamp_pol_III_gamma_tau"/>
    <property type="match status" value="1"/>
</dbReference>
<evidence type="ECO:0000256" key="5">
    <source>
        <dbReference type="ARBA" id="ARBA00022723"/>
    </source>
</evidence>
<dbReference type="Pfam" id="PF13177">
    <property type="entry name" value="DNA_pol3_delta2"/>
    <property type="match status" value="1"/>
</dbReference>
<keyword evidence="8 11" id="KW-0067">ATP-binding</keyword>
<evidence type="ECO:0000256" key="2">
    <source>
        <dbReference type="ARBA" id="ARBA00022679"/>
    </source>
</evidence>
<organism evidence="13 14">
    <name type="scientific">Candidatus Enterousia avicola</name>
    <dbReference type="NCBI Taxonomy" id="2840787"/>
    <lineage>
        <taxon>Bacteria</taxon>
        <taxon>Pseudomonadati</taxon>
        <taxon>Pseudomonadota</taxon>
        <taxon>Alphaproteobacteria</taxon>
        <taxon>Candidatus Enterousia</taxon>
    </lineage>
</organism>
<dbReference type="FunFam" id="1.10.8.60:FF:000013">
    <property type="entry name" value="DNA polymerase III subunit gamma/tau"/>
    <property type="match status" value="1"/>
</dbReference>
<dbReference type="Pfam" id="PF22608">
    <property type="entry name" value="DNAX_ATPase_lid"/>
    <property type="match status" value="1"/>
</dbReference>
<dbReference type="InterPro" id="IPR003593">
    <property type="entry name" value="AAA+_ATPase"/>
</dbReference>
<dbReference type="InterPro" id="IPR008921">
    <property type="entry name" value="DNA_pol3_clamp-load_cplx_C"/>
</dbReference>
<keyword evidence="7" id="KW-0862">Zinc</keyword>
<reference evidence="13" key="1">
    <citation type="submission" date="2020-10" db="EMBL/GenBank/DDBJ databases">
        <authorList>
            <person name="Gilroy R."/>
        </authorList>
    </citation>
    <scope>NUCLEOTIDE SEQUENCE</scope>
    <source>
        <strain evidence="13">CHK136-897</strain>
    </source>
</reference>